<gene>
    <name evidence="3" type="ORF">PBS001_LOCUS7204</name>
    <name evidence="2" type="ORF">PBS003_LOCUS1433</name>
</gene>
<reference evidence="2 4" key="1">
    <citation type="submission" date="2021-11" db="EMBL/GenBank/DDBJ databases">
        <authorList>
            <person name="Islam A."/>
            <person name="Islam S."/>
            <person name="Flora M.S."/>
            <person name="Rahman M."/>
            <person name="Ziaur R.M."/>
            <person name="Epstein J.H."/>
            <person name="Hassan M."/>
            <person name="Klassen M."/>
            <person name="Woodard K."/>
            <person name="Webb A."/>
            <person name="Webby R.J."/>
            <person name="El Zowalaty M.E."/>
        </authorList>
    </citation>
    <scope>NUCLEOTIDE SEQUENCE</scope>
    <source>
        <strain evidence="3">Pbs1</strain>
        <strain evidence="2">Pbs3</strain>
    </source>
</reference>
<evidence type="ECO:0000256" key="1">
    <source>
        <dbReference type="SAM" id="MobiDB-lite"/>
    </source>
</evidence>
<feature type="compositionally biased region" description="Basic residues" evidence="1">
    <location>
        <begin position="14"/>
        <end position="37"/>
    </location>
</feature>
<evidence type="ECO:0000313" key="4">
    <source>
        <dbReference type="Proteomes" id="UP001158986"/>
    </source>
</evidence>
<name>A0AAU9KL37_9STRA</name>
<feature type="region of interest" description="Disordered" evidence="1">
    <location>
        <begin position="1"/>
        <end position="64"/>
    </location>
</feature>
<proteinExistence type="predicted"/>
<comment type="caution">
    <text evidence="2">The sequence shown here is derived from an EMBL/GenBank/DDBJ whole genome shotgun (WGS) entry which is preliminary data.</text>
</comment>
<dbReference type="EMBL" id="CAKLCB010000371">
    <property type="protein sequence ID" value="CAH0520738.1"/>
    <property type="molecule type" value="Genomic_DNA"/>
</dbReference>
<accession>A0AAU9KL37</accession>
<sequence>MAKKSGVLKSNKSAGKKAWSKKPRKAGMFKALKKHEKRSAVVTAEKSDLHKNKQKVKLAKRPPPVSEEFRNFDERMAAKKLQRPRFAAVSSPTFVMGAPTFQFNANAMQPSLKPREVEGFHGFISALNAPTDMPTATLNQATRQSKPITQREYYGNNVFAVLEDEDDEEQDKKTLTTPAFMQPATFTFVKPTLTLQSSFCQSIQSTITTAAVDIDPDL</sequence>
<dbReference type="Proteomes" id="UP001158986">
    <property type="component" value="Unassembled WGS sequence"/>
</dbReference>
<evidence type="ECO:0000313" key="2">
    <source>
        <dbReference type="EMBL" id="CAH0474589.1"/>
    </source>
</evidence>
<evidence type="ECO:0000313" key="5">
    <source>
        <dbReference type="Proteomes" id="UP001160483"/>
    </source>
</evidence>
<organism evidence="2 5">
    <name type="scientific">Peronospora belbahrii</name>
    <dbReference type="NCBI Taxonomy" id="622444"/>
    <lineage>
        <taxon>Eukaryota</taxon>
        <taxon>Sar</taxon>
        <taxon>Stramenopiles</taxon>
        <taxon>Oomycota</taxon>
        <taxon>Peronosporomycetes</taxon>
        <taxon>Peronosporales</taxon>
        <taxon>Peronosporaceae</taxon>
        <taxon>Peronospora</taxon>
    </lineage>
</organism>
<dbReference type="AlphaFoldDB" id="A0AAU9KL37"/>
<dbReference type="EMBL" id="CAKKTJ010000112">
    <property type="protein sequence ID" value="CAH0474589.1"/>
    <property type="molecule type" value="Genomic_DNA"/>
</dbReference>
<dbReference type="Proteomes" id="UP001160483">
    <property type="component" value="Unassembled WGS sequence"/>
</dbReference>
<evidence type="ECO:0000313" key="3">
    <source>
        <dbReference type="EMBL" id="CAH0520738.1"/>
    </source>
</evidence>
<keyword evidence="4" id="KW-1185">Reference proteome</keyword>
<protein>
    <submittedName>
        <fullName evidence="2">Uncharacterized protein</fullName>
    </submittedName>
</protein>